<dbReference type="STRING" id="137658.SAMN05216186_13921"/>
<dbReference type="InterPro" id="IPR012349">
    <property type="entry name" value="Split_barrel_FMN-bd"/>
</dbReference>
<dbReference type="AlphaFoldDB" id="A0A1G9PL56"/>
<dbReference type="Proteomes" id="UP000198706">
    <property type="component" value="Unassembled WGS sequence"/>
</dbReference>
<evidence type="ECO:0000313" key="1">
    <source>
        <dbReference type="EMBL" id="SDL99449.1"/>
    </source>
</evidence>
<sequence length="209" mass="23007">MYLPSAFRVEDLPHLHAQIDASPLAILVTLGAQGPEASHLPLLLDPQAGEFGTLHGHFARANPQWRQLADGAEALVIFSGPDAYVSPGYYPSKAEHGKAVPTWNYIAVHAYGQAEIYDDPQRLRALVSRLSERHEQGRAHPWSVDDAPPGYIDGMLRAIVGFSLPIRRLEGKWKLSQNRNAEDFAGVRDALSVSPEANERALAQRMTTL</sequence>
<dbReference type="PIRSF" id="PIRSF010372">
    <property type="entry name" value="PaiB"/>
    <property type="match status" value="1"/>
</dbReference>
<proteinExistence type="predicted"/>
<dbReference type="SUPFAM" id="SSF50475">
    <property type="entry name" value="FMN-binding split barrel"/>
    <property type="match status" value="1"/>
</dbReference>
<dbReference type="Gene3D" id="2.30.110.10">
    <property type="entry name" value="Electron Transport, Fmn-binding Protein, Chain A"/>
    <property type="match status" value="1"/>
</dbReference>
<name>A0A1G9PL56_9PSED</name>
<organism evidence="1 2">
    <name type="scientific">Pseudomonas indica</name>
    <dbReference type="NCBI Taxonomy" id="137658"/>
    <lineage>
        <taxon>Bacteria</taxon>
        <taxon>Pseudomonadati</taxon>
        <taxon>Pseudomonadota</taxon>
        <taxon>Gammaproteobacteria</taxon>
        <taxon>Pseudomonadales</taxon>
        <taxon>Pseudomonadaceae</taxon>
        <taxon>Pseudomonas</taxon>
    </lineage>
</organism>
<dbReference type="EMBL" id="FNFD01000039">
    <property type="protein sequence ID" value="SDL99449.1"/>
    <property type="molecule type" value="Genomic_DNA"/>
</dbReference>
<dbReference type="RefSeq" id="WP_084339471.1">
    <property type="nucleotide sequence ID" value="NZ_FNFD01000039.1"/>
</dbReference>
<accession>A0A1G9PL56</accession>
<gene>
    <name evidence="1" type="ORF">SAMN05216186_13921</name>
</gene>
<keyword evidence="2" id="KW-1185">Reference proteome</keyword>
<dbReference type="Pfam" id="PF04299">
    <property type="entry name" value="FMN_bind_2"/>
    <property type="match status" value="1"/>
</dbReference>
<evidence type="ECO:0000313" key="2">
    <source>
        <dbReference type="Proteomes" id="UP000198706"/>
    </source>
</evidence>
<dbReference type="PANTHER" id="PTHR35802">
    <property type="entry name" value="PROTEASE SYNTHASE AND SPORULATION PROTEIN PAI 2"/>
    <property type="match status" value="1"/>
</dbReference>
<dbReference type="PANTHER" id="PTHR35802:SF1">
    <property type="entry name" value="PROTEASE SYNTHASE AND SPORULATION PROTEIN PAI 2"/>
    <property type="match status" value="1"/>
</dbReference>
<reference evidence="1 2" key="1">
    <citation type="submission" date="2016-10" db="EMBL/GenBank/DDBJ databases">
        <authorList>
            <person name="de Groot N.N."/>
        </authorList>
    </citation>
    <scope>NUCLEOTIDE SEQUENCE [LARGE SCALE GENOMIC DNA]</scope>
    <source>
        <strain evidence="1 2">JCM 21544</strain>
    </source>
</reference>
<protein>
    <submittedName>
        <fullName evidence="1">Negative transcriptional regulator, PaiB family</fullName>
    </submittedName>
</protein>
<dbReference type="InterPro" id="IPR007396">
    <property type="entry name" value="TR_PAI2-type"/>
</dbReference>